<dbReference type="RefSeq" id="WP_167616534.1">
    <property type="nucleotide sequence ID" value="NZ_JAAUVV010000010.1"/>
</dbReference>
<gene>
    <name evidence="2" type="ORF">HC138_06430</name>
</gene>
<comment type="caution">
    <text evidence="2">The sequence shown here is derived from an EMBL/GenBank/DDBJ whole genome shotgun (WGS) entry which is preliminary data.</text>
</comment>
<feature type="transmembrane region" description="Helical" evidence="1">
    <location>
        <begin position="64"/>
        <end position="81"/>
    </location>
</feature>
<accession>A0AAP6XKA3</accession>
<keyword evidence="1" id="KW-0812">Transmembrane</keyword>
<dbReference type="AlphaFoldDB" id="A0AAP6XKA3"/>
<name>A0AAP6XKA3_9CORY</name>
<feature type="transmembrane region" description="Helical" evidence="1">
    <location>
        <begin position="87"/>
        <end position="105"/>
    </location>
</feature>
<organism evidence="2 3">
    <name type="scientific">Corynebacterium coyleae</name>
    <dbReference type="NCBI Taxonomy" id="53374"/>
    <lineage>
        <taxon>Bacteria</taxon>
        <taxon>Bacillati</taxon>
        <taxon>Actinomycetota</taxon>
        <taxon>Actinomycetes</taxon>
        <taxon>Mycobacteriales</taxon>
        <taxon>Corynebacteriaceae</taxon>
        <taxon>Corynebacterium</taxon>
    </lineage>
</organism>
<proteinExistence type="predicted"/>
<evidence type="ECO:0000313" key="2">
    <source>
        <dbReference type="EMBL" id="NJJ03985.1"/>
    </source>
</evidence>
<keyword evidence="1" id="KW-0472">Membrane</keyword>
<dbReference type="EMBL" id="JAAUVV010000010">
    <property type="protein sequence ID" value="NJJ03985.1"/>
    <property type="molecule type" value="Genomic_DNA"/>
</dbReference>
<evidence type="ECO:0000256" key="1">
    <source>
        <dbReference type="SAM" id="Phobius"/>
    </source>
</evidence>
<evidence type="ECO:0000313" key="3">
    <source>
        <dbReference type="Proteomes" id="UP000591626"/>
    </source>
</evidence>
<protein>
    <submittedName>
        <fullName evidence="2">Uncharacterized protein</fullName>
    </submittedName>
</protein>
<keyword evidence="1" id="KW-1133">Transmembrane helix</keyword>
<dbReference type="Proteomes" id="UP000591626">
    <property type="component" value="Unassembled WGS sequence"/>
</dbReference>
<sequence length="139" mass="14565">MKPYNYNGDYDADGLPIGGSGDRNGAGGGFLGGLGGNLNGNPVERTPLGAPLEPRTYGTPARNYTIGAILIAICVLSFSFLTGATAVFVGIFGAIAGAVFLIMGVQGSNDAPNLEQHYFDSQPEVDWDDNFKREFGDGR</sequence>
<reference evidence="2 3" key="1">
    <citation type="submission" date="2020-03" db="EMBL/GenBank/DDBJ databases">
        <title>Draft genome sequences of bacterial isolates from the female urobiome.</title>
        <authorList>
            <person name="Miller-Ensminger T."/>
            <person name="Wolfe A.J."/>
            <person name="Putonti C."/>
        </authorList>
    </citation>
    <scope>NUCLEOTIDE SEQUENCE [LARGE SCALE GENOMIC DNA]</scope>
    <source>
        <strain evidence="2 3">UMB8490</strain>
    </source>
</reference>